<reference evidence="5" key="1">
    <citation type="submission" date="2022-11" db="UniProtKB">
        <authorList>
            <consortium name="WormBaseParasite"/>
        </authorList>
    </citation>
    <scope>IDENTIFICATION</scope>
</reference>
<accession>A0A914VS44</accession>
<dbReference type="GO" id="GO:0016579">
    <property type="term" value="P:protein deubiquitination"/>
    <property type="evidence" value="ECO:0007669"/>
    <property type="project" value="InterPro"/>
</dbReference>
<dbReference type="AlphaFoldDB" id="A0A914VS44"/>
<dbReference type="SUPFAM" id="SSF54001">
    <property type="entry name" value="Cysteine proteinases"/>
    <property type="match status" value="1"/>
</dbReference>
<protein>
    <recommendedName>
        <fullName evidence="2">ubiquitinyl hydrolase 1</fullName>
        <ecNumber evidence="2">3.4.19.12</ecNumber>
    </recommendedName>
</protein>
<evidence type="ECO:0000313" key="5">
    <source>
        <dbReference type="WBParaSite" id="PSAMB.scaffold23284size439.g38858.t1"/>
    </source>
</evidence>
<sequence>MSCLQDFTTPEQLEDGEMVHCKHCKANTPASKKLDIWRLPKILLVHLKRFVYVEKDRRWVKSLKLIDFPLHNFDPSEFIVNSEDKHLKYNCFAMANHYGAMGA</sequence>
<dbReference type="GO" id="GO:0004843">
    <property type="term" value="F:cysteine-type deubiquitinase activity"/>
    <property type="evidence" value="ECO:0007669"/>
    <property type="project" value="UniProtKB-EC"/>
</dbReference>
<dbReference type="Pfam" id="PF00443">
    <property type="entry name" value="UCH"/>
    <property type="match status" value="1"/>
</dbReference>
<dbReference type="InterPro" id="IPR050185">
    <property type="entry name" value="Ub_carboxyl-term_hydrolase"/>
</dbReference>
<organism evidence="4 5">
    <name type="scientific">Plectus sambesii</name>
    <dbReference type="NCBI Taxonomy" id="2011161"/>
    <lineage>
        <taxon>Eukaryota</taxon>
        <taxon>Metazoa</taxon>
        <taxon>Ecdysozoa</taxon>
        <taxon>Nematoda</taxon>
        <taxon>Chromadorea</taxon>
        <taxon>Plectida</taxon>
        <taxon>Plectina</taxon>
        <taxon>Plectoidea</taxon>
        <taxon>Plectidae</taxon>
        <taxon>Plectus</taxon>
    </lineage>
</organism>
<name>A0A914VS44_9BILA</name>
<dbReference type="Gene3D" id="3.90.70.10">
    <property type="entry name" value="Cysteine proteinases"/>
    <property type="match status" value="1"/>
</dbReference>
<proteinExistence type="predicted"/>
<evidence type="ECO:0000259" key="3">
    <source>
        <dbReference type="PROSITE" id="PS50235"/>
    </source>
</evidence>
<evidence type="ECO:0000256" key="2">
    <source>
        <dbReference type="ARBA" id="ARBA00012759"/>
    </source>
</evidence>
<dbReference type="PROSITE" id="PS50235">
    <property type="entry name" value="USP_3"/>
    <property type="match status" value="1"/>
</dbReference>
<feature type="domain" description="USP" evidence="3">
    <location>
        <begin position="1"/>
        <end position="103"/>
    </location>
</feature>
<dbReference type="PANTHER" id="PTHR21646">
    <property type="entry name" value="UBIQUITIN CARBOXYL-TERMINAL HYDROLASE"/>
    <property type="match status" value="1"/>
</dbReference>
<dbReference type="InterPro" id="IPR001394">
    <property type="entry name" value="Peptidase_C19_UCH"/>
</dbReference>
<dbReference type="InterPro" id="IPR038765">
    <property type="entry name" value="Papain-like_cys_pep_sf"/>
</dbReference>
<dbReference type="Proteomes" id="UP000887566">
    <property type="component" value="Unplaced"/>
</dbReference>
<evidence type="ECO:0000256" key="1">
    <source>
        <dbReference type="ARBA" id="ARBA00000707"/>
    </source>
</evidence>
<dbReference type="EC" id="3.4.19.12" evidence="2"/>
<keyword evidence="4" id="KW-1185">Reference proteome</keyword>
<evidence type="ECO:0000313" key="4">
    <source>
        <dbReference type="Proteomes" id="UP000887566"/>
    </source>
</evidence>
<dbReference type="WBParaSite" id="PSAMB.scaffold23284size439.g38858.t1">
    <property type="protein sequence ID" value="PSAMB.scaffold23284size439.g38858.t1"/>
    <property type="gene ID" value="PSAMB.scaffold23284size439.g38858"/>
</dbReference>
<dbReference type="InterPro" id="IPR028889">
    <property type="entry name" value="USP"/>
</dbReference>
<comment type="catalytic activity">
    <reaction evidence="1">
        <text>Thiol-dependent hydrolysis of ester, thioester, amide, peptide and isopeptide bonds formed by the C-terminal Gly of ubiquitin (a 76-residue protein attached to proteins as an intracellular targeting signal).</text>
        <dbReference type="EC" id="3.4.19.12"/>
    </reaction>
</comment>